<dbReference type="SUPFAM" id="SSF53098">
    <property type="entry name" value="Ribonuclease H-like"/>
    <property type="match status" value="1"/>
</dbReference>
<dbReference type="PROSITE" id="PS50994">
    <property type="entry name" value="INTEGRASE"/>
    <property type="match status" value="1"/>
</dbReference>
<keyword evidence="4" id="KW-0238">DNA-binding</keyword>
<organism evidence="8 9">
    <name type="scientific">Methylohalomonas lacus</name>
    <dbReference type="NCBI Taxonomy" id="398773"/>
    <lineage>
        <taxon>Bacteria</taxon>
        <taxon>Pseudomonadati</taxon>
        <taxon>Pseudomonadota</taxon>
        <taxon>Gammaproteobacteria</taxon>
        <taxon>Methylohalomonadales</taxon>
        <taxon>Methylohalomonadaceae</taxon>
        <taxon>Methylohalomonas</taxon>
    </lineage>
</organism>
<sequence length="320" mass="37719">MRHYTQLTEHQRYQIQALMKAEHTQTAIADIIGVHKATVSREVRRNRGLRGYRPKQAQQLADNRREHSQQPRIADSTWHLVERWLRDEWSPEQISDALRCRHGIRLSHEWIYQYVLHDKASGGDLYRHLRCQKRRRKRYGSYSRRCQLVNTVSIEERPAIVDCKSRLGDWEVDTVIGQGYRQALVTLTERRSMYTLLGHVQCRTANAVRVAIVRLLRSLKGPVHTITSDNGKEFAEHETISEVLDTSFYFAHPYASWERGLNENINGLIRQYFPKKMDFSTITKEQVKRVMNKLNNRPRKTLGYRTPHEVFFNINVALQN</sequence>
<dbReference type="EMBL" id="JANUCT010000013">
    <property type="protein sequence ID" value="MCS3903934.1"/>
    <property type="molecule type" value="Genomic_DNA"/>
</dbReference>
<keyword evidence="9" id="KW-1185">Reference proteome</keyword>
<dbReference type="AlphaFoldDB" id="A0AAE3HKJ4"/>
<protein>
    <submittedName>
        <fullName evidence="8">IS30 family transposase</fullName>
    </submittedName>
</protein>
<evidence type="ECO:0000256" key="2">
    <source>
        <dbReference type="ARBA" id="ARBA00006363"/>
    </source>
</evidence>
<keyword evidence="3" id="KW-0815">Transposition</keyword>
<name>A0AAE3HKJ4_9GAMM</name>
<comment type="function">
    <text evidence="1">Required for the transposition of the insertion element.</text>
</comment>
<evidence type="ECO:0000259" key="7">
    <source>
        <dbReference type="PROSITE" id="PS50994"/>
    </source>
</evidence>
<dbReference type="InterPro" id="IPR001584">
    <property type="entry name" value="Integrase_cat-core"/>
</dbReference>
<dbReference type="InterPro" id="IPR012337">
    <property type="entry name" value="RNaseH-like_sf"/>
</dbReference>
<dbReference type="RefSeq" id="WP_259055910.1">
    <property type="nucleotide sequence ID" value="NZ_JANUCT010000013.1"/>
</dbReference>
<comment type="similarity">
    <text evidence="2">Belongs to the transposase IS30 family.</text>
</comment>
<dbReference type="PANTHER" id="PTHR10948">
    <property type="entry name" value="TRANSPOSASE"/>
    <property type="match status" value="1"/>
</dbReference>
<feature type="domain" description="Integrase catalytic" evidence="7">
    <location>
        <begin position="154"/>
        <end position="315"/>
    </location>
</feature>
<dbReference type="Pfam" id="PF13936">
    <property type="entry name" value="HTH_38"/>
    <property type="match status" value="1"/>
</dbReference>
<dbReference type="GO" id="GO:0005829">
    <property type="term" value="C:cytosol"/>
    <property type="evidence" value="ECO:0007669"/>
    <property type="project" value="TreeGrafter"/>
</dbReference>
<feature type="region of interest" description="Disordered" evidence="6">
    <location>
        <begin position="46"/>
        <end position="71"/>
    </location>
</feature>
<proteinExistence type="inferred from homology"/>
<accession>A0AAE3HKJ4</accession>
<comment type="caution">
    <text evidence="8">The sequence shown here is derived from an EMBL/GenBank/DDBJ whole genome shotgun (WGS) entry which is preliminary data.</text>
</comment>
<gene>
    <name evidence="8" type="ORF">J2T55_001966</name>
</gene>
<evidence type="ECO:0000256" key="5">
    <source>
        <dbReference type="ARBA" id="ARBA00023172"/>
    </source>
</evidence>
<dbReference type="PROSITE" id="PS01043">
    <property type="entry name" value="TRANSPOSASE_IS30"/>
    <property type="match status" value="1"/>
</dbReference>
<dbReference type="GO" id="GO:0006313">
    <property type="term" value="P:DNA transposition"/>
    <property type="evidence" value="ECO:0007669"/>
    <property type="project" value="InterPro"/>
</dbReference>
<dbReference type="Gene3D" id="1.10.10.60">
    <property type="entry name" value="Homeodomain-like"/>
    <property type="match status" value="1"/>
</dbReference>
<dbReference type="GO" id="GO:0003677">
    <property type="term" value="F:DNA binding"/>
    <property type="evidence" value="ECO:0007669"/>
    <property type="project" value="UniProtKB-KW"/>
</dbReference>
<dbReference type="InterPro" id="IPR053392">
    <property type="entry name" value="Transposase_IS30-like"/>
</dbReference>
<dbReference type="InterPro" id="IPR051917">
    <property type="entry name" value="Transposase-Integrase"/>
</dbReference>
<keyword evidence="5" id="KW-0233">DNA recombination</keyword>
<evidence type="ECO:0000256" key="3">
    <source>
        <dbReference type="ARBA" id="ARBA00022578"/>
    </source>
</evidence>
<dbReference type="Gene3D" id="3.30.420.10">
    <property type="entry name" value="Ribonuclease H-like superfamily/Ribonuclease H"/>
    <property type="match status" value="1"/>
</dbReference>
<evidence type="ECO:0000256" key="6">
    <source>
        <dbReference type="SAM" id="MobiDB-lite"/>
    </source>
</evidence>
<dbReference type="Proteomes" id="UP001204445">
    <property type="component" value="Unassembled WGS sequence"/>
</dbReference>
<evidence type="ECO:0000313" key="9">
    <source>
        <dbReference type="Proteomes" id="UP001204445"/>
    </source>
</evidence>
<dbReference type="InterPro" id="IPR009057">
    <property type="entry name" value="Homeodomain-like_sf"/>
</dbReference>
<dbReference type="SUPFAM" id="SSF46689">
    <property type="entry name" value="Homeodomain-like"/>
    <property type="match status" value="1"/>
</dbReference>
<evidence type="ECO:0000256" key="4">
    <source>
        <dbReference type="ARBA" id="ARBA00023125"/>
    </source>
</evidence>
<dbReference type="PANTHER" id="PTHR10948:SF23">
    <property type="entry name" value="TRANSPOSASE INSI FOR INSERTION SEQUENCE ELEMENT IS30A-RELATED"/>
    <property type="match status" value="1"/>
</dbReference>
<dbReference type="GO" id="GO:0015074">
    <property type="term" value="P:DNA integration"/>
    <property type="evidence" value="ECO:0007669"/>
    <property type="project" value="InterPro"/>
</dbReference>
<reference evidence="8" key="1">
    <citation type="submission" date="2022-08" db="EMBL/GenBank/DDBJ databases">
        <title>Genomic Encyclopedia of Type Strains, Phase III (KMG-III): the genomes of soil and plant-associated and newly described type strains.</title>
        <authorList>
            <person name="Whitman W."/>
        </authorList>
    </citation>
    <scope>NUCLEOTIDE SEQUENCE</scope>
    <source>
        <strain evidence="8">HMT 1</strain>
    </source>
</reference>
<dbReference type="InterPro" id="IPR001598">
    <property type="entry name" value="Transposase_IS30_CS"/>
</dbReference>
<dbReference type="InterPro" id="IPR036397">
    <property type="entry name" value="RNaseH_sf"/>
</dbReference>
<dbReference type="NCBIfam" id="NF033563">
    <property type="entry name" value="transpos_IS30"/>
    <property type="match status" value="1"/>
</dbReference>
<evidence type="ECO:0000313" key="8">
    <source>
        <dbReference type="EMBL" id="MCS3903934.1"/>
    </source>
</evidence>
<dbReference type="GO" id="GO:0004803">
    <property type="term" value="F:transposase activity"/>
    <property type="evidence" value="ECO:0007669"/>
    <property type="project" value="InterPro"/>
</dbReference>
<evidence type="ECO:0000256" key="1">
    <source>
        <dbReference type="ARBA" id="ARBA00002190"/>
    </source>
</evidence>
<dbReference type="InterPro" id="IPR025246">
    <property type="entry name" value="IS30-like_HTH"/>
</dbReference>